<evidence type="ECO:0000313" key="2">
    <source>
        <dbReference type="EMBL" id="NZA28426.1"/>
    </source>
</evidence>
<name>A0A853JGD3_9GAMM</name>
<feature type="compositionally biased region" description="Basic and acidic residues" evidence="1">
    <location>
        <begin position="322"/>
        <end position="334"/>
    </location>
</feature>
<sequence length="354" mass="37000">MTRDREPLTPDERALADRLARSAPRAEPSPALDARILAAARAAARPAAGGGSGGLDGRGRRPRRRWPATLGIAASLALALGIAWQLRPVPESLPAVPRAAESAADAADAPAAARPASAPPDDAAQVRAPDPHREVRTLPAPPPLRAEAPPPAARSEPTPQPSAASAEAEAEARQARSRENELKATEARVAEQRGQAARMYEAAPQQTPVPLPSPPPAPPAPAAAAAEASGAESSRVAAPPPSVQRTLAPVAAPTDTDTDTGTAIGRERVPGAAATAETAPVLRTEEQDVFLDQPLDDAPPATADSPQVHRAWLARIRELRDQGEHEAARESLREFHRRHPGAELPEDLRGLLEE</sequence>
<feature type="region of interest" description="Disordered" evidence="1">
    <location>
        <begin position="322"/>
        <end position="354"/>
    </location>
</feature>
<feature type="compositionally biased region" description="Low complexity" evidence="1">
    <location>
        <begin position="153"/>
        <end position="167"/>
    </location>
</feature>
<feature type="compositionally biased region" description="Low complexity" evidence="1">
    <location>
        <begin position="222"/>
        <end position="237"/>
    </location>
</feature>
<organism evidence="2 3">
    <name type="scientific">Luteimonas salinisoli</name>
    <dbReference type="NCBI Taxonomy" id="2752307"/>
    <lineage>
        <taxon>Bacteria</taxon>
        <taxon>Pseudomonadati</taxon>
        <taxon>Pseudomonadota</taxon>
        <taxon>Gammaproteobacteria</taxon>
        <taxon>Lysobacterales</taxon>
        <taxon>Lysobacteraceae</taxon>
        <taxon>Luteimonas</taxon>
    </lineage>
</organism>
<feature type="compositionally biased region" description="Basic and acidic residues" evidence="1">
    <location>
        <begin position="170"/>
        <end position="191"/>
    </location>
</feature>
<gene>
    <name evidence="2" type="ORF">H0E84_18790</name>
</gene>
<reference evidence="2 3" key="1">
    <citation type="submission" date="2020-07" db="EMBL/GenBank/DDBJ databases">
        <title>Luteimonas sp. SJ-92.</title>
        <authorList>
            <person name="Huang X.-X."/>
            <person name="Xu L."/>
            <person name="Sun J.-Q."/>
        </authorList>
    </citation>
    <scope>NUCLEOTIDE SEQUENCE [LARGE SCALE GENOMIC DNA]</scope>
    <source>
        <strain evidence="2 3">SJ-92</strain>
    </source>
</reference>
<dbReference type="EMBL" id="JACCKA010000093">
    <property type="protein sequence ID" value="NZA28426.1"/>
    <property type="molecule type" value="Genomic_DNA"/>
</dbReference>
<comment type="caution">
    <text evidence="2">The sequence shown here is derived from an EMBL/GenBank/DDBJ whole genome shotgun (WGS) entry which is preliminary data.</text>
</comment>
<feature type="compositionally biased region" description="Pro residues" evidence="1">
    <location>
        <begin position="139"/>
        <end position="152"/>
    </location>
</feature>
<feature type="region of interest" description="Disordered" evidence="1">
    <location>
        <begin position="94"/>
        <end position="278"/>
    </location>
</feature>
<evidence type="ECO:0000313" key="3">
    <source>
        <dbReference type="Proteomes" id="UP000578091"/>
    </source>
</evidence>
<dbReference type="AlphaFoldDB" id="A0A853JGD3"/>
<feature type="compositionally biased region" description="Pro residues" evidence="1">
    <location>
        <begin position="207"/>
        <end position="221"/>
    </location>
</feature>
<protein>
    <submittedName>
        <fullName evidence="2">Uncharacterized protein</fullName>
    </submittedName>
</protein>
<feature type="region of interest" description="Disordered" evidence="1">
    <location>
        <begin position="1"/>
        <end position="63"/>
    </location>
</feature>
<evidence type="ECO:0000256" key="1">
    <source>
        <dbReference type="SAM" id="MobiDB-lite"/>
    </source>
</evidence>
<dbReference type="RefSeq" id="WP_180680190.1">
    <property type="nucleotide sequence ID" value="NZ_JACCKA010000093.1"/>
</dbReference>
<keyword evidence="3" id="KW-1185">Reference proteome</keyword>
<feature type="compositionally biased region" description="Low complexity" evidence="1">
    <location>
        <begin position="21"/>
        <end position="47"/>
    </location>
</feature>
<accession>A0A853JGD3</accession>
<feature type="compositionally biased region" description="Basic and acidic residues" evidence="1">
    <location>
        <begin position="1"/>
        <end position="20"/>
    </location>
</feature>
<dbReference type="Proteomes" id="UP000578091">
    <property type="component" value="Unassembled WGS sequence"/>
</dbReference>
<feature type="compositionally biased region" description="Low complexity" evidence="1">
    <location>
        <begin position="94"/>
        <end position="123"/>
    </location>
</feature>
<proteinExistence type="predicted"/>